<organism evidence="1 2">
    <name type="scientific">Steinernema carpocapsae</name>
    <name type="common">Entomopathogenic nematode</name>
    <dbReference type="NCBI Taxonomy" id="34508"/>
    <lineage>
        <taxon>Eukaryota</taxon>
        <taxon>Metazoa</taxon>
        <taxon>Ecdysozoa</taxon>
        <taxon>Nematoda</taxon>
        <taxon>Chromadorea</taxon>
        <taxon>Rhabditida</taxon>
        <taxon>Tylenchina</taxon>
        <taxon>Panagrolaimomorpha</taxon>
        <taxon>Strongyloidoidea</taxon>
        <taxon>Steinernematidae</taxon>
        <taxon>Steinernema</taxon>
    </lineage>
</organism>
<reference evidence="1 2" key="2">
    <citation type="journal article" date="2019" name="G3 (Bethesda)">
        <title>Hybrid Assembly of the Genome of the Entomopathogenic Nematode Steinernema carpocapsae Identifies the X-Chromosome.</title>
        <authorList>
            <person name="Serra L."/>
            <person name="Macchietto M."/>
            <person name="Macias-Munoz A."/>
            <person name="McGill C.J."/>
            <person name="Rodriguez I.M."/>
            <person name="Rodriguez B."/>
            <person name="Murad R."/>
            <person name="Mortazavi A."/>
        </authorList>
    </citation>
    <scope>NUCLEOTIDE SEQUENCE [LARGE SCALE GENOMIC DNA]</scope>
    <source>
        <strain evidence="1 2">ALL</strain>
    </source>
</reference>
<reference evidence="1 2" key="1">
    <citation type="journal article" date="2015" name="Genome Biol.">
        <title>Comparative genomics of Steinernema reveals deeply conserved gene regulatory networks.</title>
        <authorList>
            <person name="Dillman A.R."/>
            <person name="Macchietto M."/>
            <person name="Porter C.F."/>
            <person name="Rogers A."/>
            <person name="Williams B."/>
            <person name="Antoshechkin I."/>
            <person name="Lee M.M."/>
            <person name="Goodwin Z."/>
            <person name="Lu X."/>
            <person name="Lewis E.E."/>
            <person name="Goodrich-Blair H."/>
            <person name="Stock S.P."/>
            <person name="Adams B.J."/>
            <person name="Sternberg P.W."/>
            <person name="Mortazavi A."/>
        </authorList>
    </citation>
    <scope>NUCLEOTIDE SEQUENCE [LARGE SCALE GENOMIC DNA]</scope>
    <source>
        <strain evidence="1 2">ALL</strain>
    </source>
</reference>
<dbReference type="Proteomes" id="UP000298663">
    <property type="component" value="Unassembled WGS sequence"/>
</dbReference>
<dbReference type="AlphaFoldDB" id="A0A4U5MMR3"/>
<dbReference type="SUPFAM" id="SSF56059">
    <property type="entry name" value="Glutathione synthetase ATP-binding domain-like"/>
    <property type="match status" value="1"/>
</dbReference>
<dbReference type="EMBL" id="AZBU02000007">
    <property type="protein sequence ID" value="TKR70816.1"/>
    <property type="molecule type" value="Genomic_DNA"/>
</dbReference>
<sequence length="84" mass="9386">MFAKPNRMSGCAGVSKISNVEELEDWLFERSIDSVPVDHVIQKFITGEEFGITLVLLRNGTWKPLNVHFLAGTTYYEAVLKGGI</sequence>
<protein>
    <submittedName>
        <fullName evidence="1">Uncharacterized protein</fullName>
    </submittedName>
</protein>
<proteinExistence type="predicted"/>
<gene>
    <name evidence="1" type="ORF">L596_022790</name>
</gene>
<accession>A0A4U5MMR3</accession>
<evidence type="ECO:0000313" key="1">
    <source>
        <dbReference type="EMBL" id="TKR70816.1"/>
    </source>
</evidence>
<evidence type="ECO:0000313" key="2">
    <source>
        <dbReference type="Proteomes" id="UP000298663"/>
    </source>
</evidence>
<comment type="caution">
    <text evidence="1">The sequence shown here is derived from an EMBL/GenBank/DDBJ whole genome shotgun (WGS) entry which is preliminary data.</text>
</comment>
<name>A0A4U5MMR3_STECR</name>
<dbReference type="STRING" id="34508.A0A4U5MMR3"/>
<dbReference type="OrthoDB" id="5801825at2759"/>
<dbReference type="Gene3D" id="3.30.470.20">
    <property type="entry name" value="ATP-grasp fold, B domain"/>
    <property type="match status" value="1"/>
</dbReference>
<keyword evidence="2" id="KW-1185">Reference proteome</keyword>